<feature type="binding site" evidence="1">
    <location>
        <position position="193"/>
    </location>
    <ligand>
        <name>Zn(2+)</name>
        <dbReference type="ChEBI" id="CHEBI:29105"/>
        <note>catalytic</note>
    </ligand>
</feature>
<feature type="chain" id="PRO_5010732372" evidence="2">
    <location>
        <begin position="21"/>
        <end position="439"/>
    </location>
</feature>
<dbReference type="SMART" id="SM00458">
    <property type="entry name" value="RICIN"/>
    <property type="match status" value="1"/>
</dbReference>
<sequence length="439" mass="48688">MTRKLLILSGCLALALNSCKSDIETNPAETTNLTSELSGDTTIHKLLINGSYTYVNEKNGEYYYAEDIKISSDQFNQLKRLANPNLSTSERSTIVSSFIKTWPNATVYYKLPAQGTLSTSNYNTFLTNINKAFEMISSQTNLKFIERTTQPEYINFVYSTGNSSPLGWTKNSVNQVNIYNITYPAIIAHEVMHSMGIMHEQCRPDRDQYIIVDTNRAKDGTRHNFNIYYDYAGHGAFDFGSVMMYQSTDFAIDPSKPVMTKLDGTTFTKQRVQLSSGDYAGINHLYGPVNSTATTDGTYTITTTLTVNKNIGVSGTSVSDGTSVLLYTPATTGDQKFVFRKSDHGYFTIRSIADTTKVLTVRNSGTTNGTAVELRTNANTDAQKWLLYNLGNEGFGFSPKNAPSLRLEVKDGLTADLTPVVIGTNKSEAKQRFRLNKVN</sequence>
<dbReference type="STRING" id="238.BBD35_15600"/>
<feature type="domain" description="Peptidase M12A" evidence="3">
    <location>
        <begin position="92"/>
        <end position="289"/>
    </location>
</feature>
<dbReference type="Pfam" id="PF14200">
    <property type="entry name" value="RicinB_lectin_2"/>
    <property type="match status" value="1"/>
</dbReference>
<dbReference type="PANTHER" id="PTHR10127:SF850">
    <property type="entry name" value="METALLOENDOPEPTIDASE"/>
    <property type="match status" value="1"/>
</dbReference>
<feature type="active site" evidence="1">
    <location>
        <position position="190"/>
    </location>
</feature>
<dbReference type="SUPFAM" id="SSF50370">
    <property type="entry name" value="Ricin B-like lectins"/>
    <property type="match status" value="1"/>
</dbReference>
<evidence type="ECO:0000259" key="3">
    <source>
        <dbReference type="PROSITE" id="PS51864"/>
    </source>
</evidence>
<gene>
    <name evidence="4" type="ORF">BMF97_06510</name>
</gene>
<dbReference type="Gene3D" id="2.80.10.50">
    <property type="match status" value="1"/>
</dbReference>
<keyword evidence="1" id="KW-0862">Zinc</keyword>
<dbReference type="EMBL" id="MPOG01000008">
    <property type="protein sequence ID" value="OOH96007.1"/>
    <property type="molecule type" value="Genomic_DNA"/>
</dbReference>
<keyword evidence="2" id="KW-0732">Signal</keyword>
<keyword evidence="1" id="KW-0479">Metal-binding</keyword>
<keyword evidence="1" id="KW-0645">Protease</keyword>
<dbReference type="PROSITE" id="PS51864">
    <property type="entry name" value="ASTACIN"/>
    <property type="match status" value="1"/>
</dbReference>
<evidence type="ECO:0000256" key="2">
    <source>
        <dbReference type="SAM" id="SignalP"/>
    </source>
</evidence>
<comment type="cofactor">
    <cofactor evidence="1">
        <name>Zn(2+)</name>
        <dbReference type="ChEBI" id="CHEBI:29105"/>
    </cofactor>
    <text evidence="1">Binds 1 zinc ion per subunit.</text>
</comment>
<dbReference type="eggNOG" id="COG3979">
    <property type="taxonomic scope" value="Bacteria"/>
</dbReference>
<comment type="caution">
    <text evidence="1">Lacks conserved residue(s) required for the propagation of feature annotation.</text>
</comment>
<dbReference type="GO" id="GO:0006508">
    <property type="term" value="P:proteolysis"/>
    <property type="evidence" value="ECO:0007669"/>
    <property type="project" value="UniProtKB-KW"/>
</dbReference>
<dbReference type="Proteomes" id="UP000188947">
    <property type="component" value="Unassembled WGS sequence"/>
</dbReference>
<dbReference type="InterPro" id="IPR024079">
    <property type="entry name" value="MetalloPept_cat_dom_sf"/>
</dbReference>
<keyword evidence="1" id="KW-0378">Hydrolase</keyword>
<organism evidence="4 5">
    <name type="scientific">Elizabethkingia meningoseptica</name>
    <name type="common">Chryseobacterium meningosepticum</name>
    <dbReference type="NCBI Taxonomy" id="238"/>
    <lineage>
        <taxon>Bacteria</taxon>
        <taxon>Pseudomonadati</taxon>
        <taxon>Bacteroidota</taxon>
        <taxon>Flavobacteriia</taxon>
        <taxon>Flavobacteriales</taxon>
        <taxon>Weeksellaceae</taxon>
        <taxon>Elizabethkingia</taxon>
    </lineage>
</organism>
<dbReference type="InterPro" id="IPR034035">
    <property type="entry name" value="Astacin-like_dom"/>
</dbReference>
<evidence type="ECO:0000256" key="1">
    <source>
        <dbReference type="PROSITE-ProRule" id="PRU01211"/>
    </source>
</evidence>
<evidence type="ECO:0000313" key="4">
    <source>
        <dbReference type="EMBL" id="OOH96007.1"/>
    </source>
</evidence>
<dbReference type="CDD" id="cd00161">
    <property type="entry name" value="beta-trefoil_Ricin-like"/>
    <property type="match status" value="1"/>
</dbReference>
<dbReference type="GO" id="GO:0008270">
    <property type="term" value="F:zinc ion binding"/>
    <property type="evidence" value="ECO:0007669"/>
    <property type="project" value="UniProtKB-UniRule"/>
</dbReference>
<evidence type="ECO:0000313" key="5">
    <source>
        <dbReference type="Proteomes" id="UP000188947"/>
    </source>
</evidence>
<comment type="caution">
    <text evidence="4">The sequence shown here is derived from an EMBL/GenBank/DDBJ whole genome shotgun (WGS) entry which is preliminary data.</text>
</comment>
<dbReference type="SMART" id="SM00235">
    <property type="entry name" value="ZnMc"/>
    <property type="match status" value="1"/>
</dbReference>
<proteinExistence type="predicted"/>
<name>A0A1V3U1C1_ELIME</name>
<dbReference type="InterPro" id="IPR006026">
    <property type="entry name" value="Peptidase_Metallo"/>
</dbReference>
<dbReference type="Gene3D" id="3.40.390.10">
    <property type="entry name" value="Collagenase (Catalytic Domain)"/>
    <property type="match status" value="1"/>
</dbReference>
<dbReference type="AlphaFoldDB" id="A0A1V3U1C1"/>
<dbReference type="OrthoDB" id="8455098at2"/>
<protein>
    <submittedName>
        <fullName evidence="4">Flavastacin</fullName>
    </submittedName>
</protein>
<dbReference type="PROSITE" id="PS50231">
    <property type="entry name" value="RICIN_B_LECTIN"/>
    <property type="match status" value="1"/>
</dbReference>
<dbReference type="SUPFAM" id="SSF55486">
    <property type="entry name" value="Metalloproteases ('zincins'), catalytic domain"/>
    <property type="match status" value="1"/>
</dbReference>
<dbReference type="PANTHER" id="PTHR10127">
    <property type="entry name" value="DISCOIDIN, CUB, EGF, LAMININ , AND ZINC METALLOPROTEASE DOMAIN CONTAINING"/>
    <property type="match status" value="1"/>
</dbReference>
<dbReference type="CDD" id="cd04280">
    <property type="entry name" value="ZnMc_astacin_like"/>
    <property type="match status" value="1"/>
</dbReference>
<keyword evidence="1" id="KW-0482">Metalloprotease</keyword>
<dbReference type="InterPro" id="IPR000772">
    <property type="entry name" value="Ricin_B_lectin"/>
</dbReference>
<dbReference type="GO" id="GO:0004222">
    <property type="term" value="F:metalloendopeptidase activity"/>
    <property type="evidence" value="ECO:0007669"/>
    <property type="project" value="UniProtKB-UniRule"/>
</dbReference>
<accession>A0A1V3U1C1</accession>
<dbReference type="RefSeq" id="WP_069214649.1">
    <property type="nucleotide sequence ID" value="NZ_CP016378.1"/>
</dbReference>
<feature type="binding site" evidence="1">
    <location>
        <position position="189"/>
    </location>
    <ligand>
        <name>Zn(2+)</name>
        <dbReference type="ChEBI" id="CHEBI:29105"/>
        <note>catalytic</note>
    </ligand>
</feature>
<dbReference type="Pfam" id="PF01400">
    <property type="entry name" value="Astacin"/>
    <property type="match status" value="1"/>
</dbReference>
<dbReference type="InterPro" id="IPR001506">
    <property type="entry name" value="Peptidase_M12A"/>
</dbReference>
<feature type="binding site" evidence="1">
    <location>
        <position position="199"/>
    </location>
    <ligand>
        <name>Zn(2+)</name>
        <dbReference type="ChEBI" id="CHEBI:29105"/>
        <note>catalytic</note>
    </ligand>
</feature>
<reference evidence="4 5" key="1">
    <citation type="submission" date="2016-11" db="EMBL/GenBank/DDBJ databases">
        <title>Genome sequence and comparative genomic analysis of clinical strain Elizabethkingia meningoseptica 61421 PRCM.</title>
        <authorList>
            <person name="Wang M."/>
            <person name="Hu S."/>
            <person name="Cao L."/>
            <person name="Jiang T."/>
            <person name="Zhou Y."/>
            <person name="Ming D."/>
        </authorList>
    </citation>
    <scope>NUCLEOTIDE SEQUENCE [LARGE SCALE GENOMIC DNA]</scope>
    <source>
        <strain evidence="4 5">61421 PRCM</strain>
    </source>
</reference>
<dbReference type="PRINTS" id="PR00480">
    <property type="entry name" value="ASTACIN"/>
</dbReference>
<keyword evidence="5" id="KW-1185">Reference proteome</keyword>
<feature type="signal peptide" evidence="2">
    <location>
        <begin position="1"/>
        <end position="20"/>
    </location>
</feature>
<dbReference type="InterPro" id="IPR035992">
    <property type="entry name" value="Ricin_B-like_lectins"/>
</dbReference>